<name>A0ABX5M752_9PROT</name>
<dbReference type="Proteomes" id="UP000247780">
    <property type="component" value="Unassembled WGS sequence"/>
</dbReference>
<proteinExistence type="predicted"/>
<organism evidence="2 3">
    <name type="scientific">Nitrosomonas eutropha</name>
    <dbReference type="NCBI Taxonomy" id="916"/>
    <lineage>
        <taxon>Bacteria</taxon>
        <taxon>Pseudomonadati</taxon>
        <taxon>Pseudomonadota</taxon>
        <taxon>Betaproteobacteria</taxon>
        <taxon>Nitrosomonadales</taxon>
        <taxon>Nitrosomonadaceae</taxon>
        <taxon>Nitrosomonas</taxon>
    </lineage>
</organism>
<keyword evidence="3" id="KW-1185">Reference proteome</keyword>
<protein>
    <submittedName>
        <fullName evidence="2">UDP-N-acetylglucosamine:LPS N-acetylglucosamine transferase</fullName>
    </submittedName>
</protein>
<sequence length="359" mass="40001">MDKSGSAFLPRILFFNVNGSGMGHLNRCLAYARQLREQVCPVFFSLSSAIEIIEEMGFKADYFVSHNWSRASSSEWNRELCLRLGLMLERVRPAAVVFDGTWPYQGFIHACREYGKAKIIWSYRGLHQADKIKPFLYPDMFSMIIRPGEVGDEFSFEDGDFGCPQVRVPPVCVLKDDELLDKVQAREAMGLSENGRYALFSLGAGNINDVEGVGVGLIQQLQNAGFEVIWANNPISVKDVVLPEGVRPVSAYPLVRYLRAFDVFIGASGYNTCCEIVQAQVPALLVPNTDTKLDDQNRRAYLVARHAPIIVSRCGNESEREASVRELLQLAGMHIDRKYLVPMNGAALAADTILALANR</sequence>
<dbReference type="RefSeq" id="WP_011635007.1">
    <property type="nucleotide sequence ID" value="NZ_FNNM01000014.1"/>
</dbReference>
<dbReference type="EMBL" id="QICQ01000048">
    <property type="protein sequence ID" value="PXV74204.1"/>
    <property type="molecule type" value="Genomic_DNA"/>
</dbReference>
<gene>
    <name evidence="2" type="ORF">C8R14_1482</name>
</gene>
<reference evidence="2 3" key="1">
    <citation type="submission" date="2018-04" db="EMBL/GenBank/DDBJ databases">
        <title>Active sludge and wastewater microbial communities from Klosterneuburg, Austria.</title>
        <authorList>
            <person name="Wagner M."/>
        </authorList>
    </citation>
    <scope>NUCLEOTIDE SEQUENCE [LARGE SCALE GENOMIC DNA]</scope>
    <source>
        <strain evidence="2 3">Nm 57</strain>
    </source>
</reference>
<accession>A0ABX5M752</accession>
<evidence type="ECO:0000313" key="3">
    <source>
        <dbReference type="Proteomes" id="UP000247780"/>
    </source>
</evidence>
<evidence type="ECO:0000259" key="1">
    <source>
        <dbReference type="Pfam" id="PF04101"/>
    </source>
</evidence>
<dbReference type="Pfam" id="PF04101">
    <property type="entry name" value="Glyco_tran_28_C"/>
    <property type="match status" value="1"/>
</dbReference>
<keyword evidence="2" id="KW-0808">Transferase</keyword>
<dbReference type="PANTHER" id="PTHR21015:SF22">
    <property type="entry name" value="GLYCOSYLTRANSFERASE"/>
    <property type="match status" value="1"/>
</dbReference>
<dbReference type="Gene3D" id="3.40.50.2000">
    <property type="entry name" value="Glycogen Phosphorylase B"/>
    <property type="match status" value="1"/>
</dbReference>
<dbReference type="GO" id="GO:0016740">
    <property type="term" value="F:transferase activity"/>
    <property type="evidence" value="ECO:0007669"/>
    <property type="project" value="UniProtKB-KW"/>
</dbReference>
<feature type="domain" description="Glycosyl transferase family 28 C-terminal" evidence="1">
    <location>
        <begin position="256"/>
        <end position="306"/>
    </location>
</feature>
<evidence type="ECO:0000313" key="2">
    <source>
        <dbReference type="EMBL" id="PXV74204.1"/>
    </source>
</evidence>
<dbReference type="SUPFAM" id="SSF53756">
    <property type="entry name" value="UDP-Glycosyltransferase/glycogen phosphorylase"/>
    <property type="match status" value="1"/>
</dbReference>
<dbReference type="PANTHER" id="PTHR21015">
    <property type="entry name" value="UDP-N-ACETYLGLUCOSAMINE--N-ACETYLMURAMYL-(PENTAPEPTIDE) PYROPHOSPHORYL-UNDECAPRENOL N-ACETYLGLUCOSAMINE TRANSFERASE 1"/>
    <property type="match status" value="1"/>
</dbReference>
<dbReference type="InterPro" id="IPR007235">
    <property type="entry name" value="Glyco_trans_28_C"/>
</dbReference>
<comment type="caution">
    <text evidence="2">The sequence shown here is derived from an EMBL/GenBank/DDBJ whole genome shotgun (WGS) entry which is preliminary data.</text>
</comment>